<reference evidence="2" key="1">
    <citation type="submission" date="2023-04" db="EMBL/GenBank/DDBJ databases">
        <title>Phytophthora lilii NBRC 32176.</title>
        <authorList>
            <person name="Ichikawa N."/>
            <person name="Sato H."/>
            <person name="Tonouchi N."/>
        </authorList>
    </citation>
    <scope>NUCLEOTIDE SEQUENCE</scope>
    <source>
        <strain evidence="2">NBRC 32176</strain>
    </source>
</reference>
<proteinExistence type="predicted"/>
<dbReference type="CDD" id="cd00104">
    <property type="entry name" value="KAZAL_FS"/>
    <property type="match status" value="1"/>
</dbReference>
<dbReference type="Pfam" id="PF00050">
    <property type="entry name" value="Kazal_1"/>
    <property type="match status" value="1"/>
</dbReference>
<evidence type="ECO:0000313" key="3">
    <source>
        <dbReference type="Proteomes" id="UP001165083"/>
    </source>
</evidence>
<dbReference type="InterPro" id="IPR036058">
    <property type="entry name" value="Kazal_dom_sf"/>
</dbReference>
<name>A0A9W6TF21_9STRA</name>
<evidence type="ECO:0000259" key="1">
    <source>
        <dbReference type="Pfam" id="PF00050"/>
    </source>
</evidence>
<sequence length="137" mass="14852">MRVQKTSRIFQTTLSSSGSAECPDECPMDMDPVIDANGVEYFNECLMLMAQCTQSSLLAASDLADELKMFESQGLEGTITMTGSGSTEHPLIDIGLEELFGVKKSESENALKGDLLSKITHLKPAPMNSMKPSRSVE</sequence>
<dbReference type="SUPFAM" id="SSF100895">
    <property type="entry name" value="Kazal-type serine protease inhibitors"/>
    <property type="match status" value="1"/>
</dbReference>
<dbReference type="Proteomes" id="UP001165083">
    <property type="component" value="Unassembled WGS sequence"/>
</dbReference>
<organism evidence="2 3">
    <name type="scientific">Phytophthora lilii</name>
    <dbReference type="NCBI Taxonomy" id="2077276"/>
    <lineage>
        <taxon>Eukaryota</taxon>
        <taxon>Sar</taxon>
        <taxon>Stramenopiles</taxon>
        <taxon>Oomycota</taxon>
        <taxon>Peronosporomycetes</taxon>
        <taxon>Peronosporales</taxon>
        <taxon>Peronosporaceae</taxon>
        <taxon>Phytophthora</taxon>
    </lineage>
</organism>
<dbReference type="OrthoDB" id="102020at2759"/>
<feature type="domain" description="Kazal-like" evidence="1">
    <location>
        <begin position="24"/>
        <end position="53"/>
    </location>
</feature>
<dbReference type="AlphaFoldDB" id="A0A9W6TF21"/>
<evidence type="ECO:0000313" key="2">
    <source>
        <dbReference type="EMBL" id="GMF11926.1"/>
    </source>
</evidence>
<comment type="caution">
    <text evidence="2">The sequence shown here is derived from an EMBL/GenBank/DDBJ whole genome shotgun (WGS) entry which is preliminary data.</text>
</comment>
<accession>A0A9W6TF21</accession>
<protein>
    <submittedName>
        <fullName evidence="2">Unnamed protein product</fullName>
    </submittedName>
</protein>
<dbReference type="Gene3D" id="3.30.60.30">
    <property type="match status" value="1"/>
</dbReference>
<dbReference type="InterPro" id="IPR002350">
    <property type="entry name" value="Kazal_dom"/>
</dbReference>
<keyword evidence="3" id="KW-1185">Reference proteome</keyword>
<gene>
    <name evidence="2" type="ORF">Plil01_000259200</name>
</gene>
<dbReference type="EMBL" id="BSXW01000094">
    <property type="protein sequence ID" value="GMF11926.1"/>
    <property type="molecule type" value="Genomic_DNA"/>
</dbReference>